<dbReference type="EMBL" id="PNXT01000001">
    <property type="protein sequence ID" value="PTX90484.1"/>
    <property type="molecule type" value="Genomic_DNA"/>
</dbReference>
<dbReference type="PANTHER" id="PTHR30408">
    <property type="entry name" value="TYPE-1 RESTRICTION ENZYME ECOKI SPECIFICITY PROTEIN"/>
    <property type="match status" value="1"/>
</dbReference>
<dbReference type="GO" id="GO:0009307">
    <property type="term" value="P:DNA restriction-modification system"/>
    <property type="evidence" value="ECO:0007669"/>
    <property type="project" value="UniProtKB-KW"/>
</dbReference>
<dbReference type="SUPFAM" id="SSF116734">
    <property type="entry name" value="DNA methylase specificity domain"/>
    <property type="match status" value="2"/>
</dbReference>
<dbReference type="CDD" id="cd17522">
    <property type="entry name" value="RMtype1_S_MjaORF1531P-TRD1-CR1_like"/>
    <property type="match status" value="1"/>
</dbReference>
<dbReference type="GO" id="GO:0004519">
    <property type="term" value="F:endonuclease activity"/>
    <property type="evidence" value="ECO:0007669"/>
    <property type="project" value="UniProtKB-KW"/>
</dbReference>
<keyword evidence="2" id="KW-0680">Restriction system</keyword>
<comment type="caution">
    <text evidence="4">The sequence shown here is derived from an EMBL/GenBank/DDBJ whole genome shotgun (WGS) entry which is preliminary data.</text>
</comment>
<dbReference type="Pfam" id="PF01420">
    <property type="entry name" value="Methylase_S"/>
    <property type="match status" value="2"/>
</dbReference>
<comment type="similarity">
    <text evidence="1">Belongs to the type-I restriction system S methylase family.</text>
</comment>
<proteinExistence type="inferred from homology"/>
<dbReference type="InterPro" id="IPR000055">
    <property type="entry name" value="Restrct_endonuc_typeI_TRD"/>
</dbReference>
<dbReference type="InterPro" id="IPR044946">
    <property type="entry name" value="Restrct_endonuc_typeI_TRD_sf"/>
</dbReference>
<evidence type="ECO:0000256" key="1">
    <source>
        <dbReference type="ARBA" id="ARBA00010923"/>
    </source>
</evidence>
<keyword evidence="3" id="KW-0238">DNA-binding</keyword>
<keyword evidence="4" id="KW-0255">Endonuclease</keyword>
<evidence type="ECO:0000256" key="3">
    <source>
        <dbReference type="ARBA" id="ARBA00023125"/>
    </source>
</evidence>
<dbReference type="RefSeq" id="WP_022651994.1">
    <property type="nucleotide sequence ID" value="NZ_CP102612.1"/>
</dbReference>
<dbReference type="Gene3D" id="3.90.220.20">
    <property type="entry name" value="DNA methylase specificity domains"/>
    <property type="match status" value="2"/>
</dbReference>
<gene>
    <name evidence="4" type="ORF">C1O12_19775</name>
</gene>
<protein>
    <submittedName>
        <fullName evidence="4">Restriction endonuclease subunit S</fullName>
    </submittedName>
</protein>
<evidence type="ECO:0000256" key="2">
    <source>
        <dbReference type="ARBA" id="ARBA00022747"/>
    </source>
</evidence>
<organism evidence="4 5">
    <name type="scientific">Enterobacter hormaechei</name>
    <dbReference type="NCBI Taxonomy" id="158836"/>
    <lineage>
        <taxon>Bacteria</taxon>
        <taxon>Pseudomonadati</taxon>
        <taxon>Pseudomonadota</taxon>
        <taxon>Gammaproteobacteria</taxon>
        <taxon>Enterobacterales</taxon>
        <taxon>Enterobacteriaceae</taxon>
        <taxon>Enterobacter</taxon>
        <taxon>Enterobacter cloacae complex</taxon>
    </lineage>
</organism>
<sequence>MVPNGWSLVKLGDILTLGSGDTKPDDLQKEYSDDSPYPVYGGNNIMGYSSQKNSSDSVILIGRVGEYCGVTRYIDKACWITDNALYTKKVSSEIDKEYLVSKLKKFDLSRLRNKGGQPLVSQKPIYAVKLPMPPLPEQRKIAKILSTWDKAITTTERLIATSKQQKKALMQQLLTGKKRLIDPETGEAFEGDWEEVKLGDVLTKISNGLTYDSKATQGLPVSRIETISTGKVNHAKVGYAPNDEKTIKFKLQFGDILYSHINSLEHIGRVAYFLDDKDLYHGMNLLLLRASKDADSKFIYFMLSSSLGKEFARSHAKSAVNQASISTTDLKGFKAKLPGLGEQQKIASVLTAADKEIELLQAKLAHLKEEKKALMQQLLTGKRRVKVEEQLEIVS</sequence>
<dbReference type="InterPro" id="IPR052021">
    <property type="entry name" value="Type-I_RS_S_subunit"/>
</dbReference>
<evidence type="ECO:0000313" key="4">
    <source>
        <dbReference type="EMBL" id="PTX90484.1"/>
    </source>
</evidence>
<keyword evidence="4" id="KW-0378">Hydrolase</keyword>
<dbReference type="GO" id="GO:0003677">
    <property type="term" value="F:DNA binding"/>
    <property type="evidence" value="ECO:0007669"/>
    <property type="project" value="UniProtKB-KW"/>
</dbReference>
<dbReference type="PANTHER" id="PTHR30408:SF12">
    <property type="entry name" value="TYPE I RESTRICTION ENZYME MJAVIII SPECIFICITY SUBUNIT"/>
    <property type="match status" value="1"/>
</dbReference>
<dbReference type="Proteomes" id="UP000244004">
    <property type="component" value="Unassembled WGS sequence"/>
</dbReference>
<evidence type="ECO:0000313" key="5">
    <source>
        <dbReference type="Proteomes" id="UP000244004"/>
    </source>
</evidence>
<dbReference type="Gene3D" id="1.10.287.1120">
    <property type="entry name" value="Bipartite methylase S protein"/>
    <property type="match status" value="1"/>
</dbReference>
<keyword evidence="4" id="KW-0540">Nuclease</keyword>
<accession>A0A855VMI6</accession>
<reference evidence="4 5" key="1">
    <citation type="submission" date="2018-01" db="EMBL/GenBank/DDBJ databases">
        <title>Geographic spread and resistance mechanisms of dominant carbapenem-resistant Enterobacter cloacae complex clones ST171 and ST78.</title>
        <authorList>
            <person name="Gomez-Simmonds A."/>
            <person name="Annavajhala M.K."/>
            <person name="Wang Z."/>
            <person name="Macesic N."/>
            <person name="Hu Y."/>
            <person name="Giddins M.J."/>
            <person name="O'Malley A."/>
            <person name="Toussaint N.C."/>
            <person name="Whittier S."/>
            <person name="Torres V.J."/>
            <person name="Uhlemann A.-C."/>
        </authorList>
    </citation>
    <scope>NUCLEOTIDE SEQUENCE [LARGE SCALE GENOMIC DNA]</scope>
    <source>
        <strain evidence="4 5">78</strain>
    </source>
</reference>
<name>A0A855VMI6_9ENTR</name>
<dbReference type="CDD" id="cd17266">
    <property type="entry name" value="RMtype1_S_Sau1132ORF3780P-TRD2-CR2_like"/>
    <property type="match status" value="1"/>
</dbReference>
<dbReference type="AlphaFoldDB" id="A0A855VMI6"/>